<proteinExistence type="predicted"/>
<organism evidence="2 3">
    <name type="scientific">Portunus trituberculatus</name>
    <name type="common">Swimming crab</name>
    <name type="synonym">Neptunus trituberculatus</name>
    <dbReference type="NCBI Taxonomy" id="210409"/>
    <lineage>
        <taxon>Eukaryota</taxon>
        <taxon>Metazoa</taxon>
        <taxon>Ecdysozoa</taxon>
        <taxon>Arthropoda</taxon>
        <taxon>Crustacea</taxon>
        <taxon>Multicrustacea</taxon>
        <taxon>Malacostraca</taxon>
        <taxon>Eumalacostraca</taxon>
        <taxon>Eucarida</taxon>
        <taxon>Decapoda</taxon>
        <taxon>Pleocyemata</taxon>
        <taxon>Brachyura</taxon>
        <taxon>Eubrachyura</taxon>
        <taxon>Portunoidea</taxon>
        <taxon>Portunidae</taxon>
        <taxon>Portuninae</taxon>
        <taxon>Portunus</taxon>
    </lineage>
</organism>
<sequence>MVKEGKDGHVGHLFSHTRRSQVVTVSSAVTSKLRGWRNSECYLCIFFRSSKRVVPAGLDSMQGSYVFLPTLHTSSRFSLAVVVTLVPTFTLAASSHNSSGAWGRWRRREGDEKSSRWPKRKVLTQQSGREA</sequence>
<keyword evidence="3" id="KW-1185">Reference proteome</keyword>
<reference evidence="2 3" key="1">
    <citation type="submission" date="2019-05" db="EMBL/GenBank/DDBJ databases">
        <title>Another draft genome of Portunus trituberculatus and its Hox gene families provides insights of decapod evolution.</title>
        <authorList>
            <person name="Jeong J.-H."/>
            <person name="Song I."/>
            <person name="Kim S."/>
            <person name="Choi T."/>
            <person name="Kim D."/>
            <person name="Ryu S."/>
            <person name="Kim W."/>
        </authorList>
    </citation>
    <scope>NUCLEOTIDE SEQUENCE [LARGE SCALE GENOMIC DNA]</scope>
    <source>
        <tissue evidence="2">Muscle</tissue>
    </source>
</reference>
<evidence type="ECO:0000313" key="3">
    <source>
        <dbReference type="Proteomes" id="UP000324222"/>
    </source>
</evidence>
<accession>A0A5B7DFG2</accession>
<dbReference type="EMBL" id="VSRR010000846">
    <property type="protein sequence ID" value="MPC20191.1"/>
    <property type="molecule type" value="Genomic_DNA"/>
</dbReference>
<feature type="region of interest" description="Disordered" evidence="1">
    <location>
        <begin position="94"/>
        <end position="131"/>
    </location>
</feature>
<dbReference type="AlphaFoldDB" id="A0A5B7DFG2"/>
<protein>
    <submittedName>
        <fullName evidence="2">Uncharacterized protein</fullName>
    </submittedName>
</protein>
<comment type="caution">
    <text evidence="2">The sequence shown here is derived from an EMBL/GenBank/DDBJ whole genome shotgun (WGS) entry which is preliminary data.</text>
</comment>
<evidence type="ECO:0000313" key="2">
    <source>
        <dbReference type="EMBL" id="MPC20191.1"/>
    </source>
</evidence>
<evidence type="ECO:0000256" key="1">
    <source>
        <dbReference type="SAM" id="MobiDB-lite"/>
    </source>
</evidence>
<gene>
    <name evidence="2" type="ORF">E2C01_013123</name>
</gene>
<name>A0A5B7DFG2_PORTR</name>
<dbReference type="Proteomes" id="UP000324222">
    <property type="component" value="Unassembled WGS sequence"/>
</dbReference>